<gene>
    <name evidence="1" type="ORF">OHU69_00750</name>
</gene>
<proteinExistence type="predicted"/>
<protein>
    <submittedName>
        <fullName evidence="1">Uncharacterized protein</fullName>
    </submittedName>
</protein>
<accession>A0AAU1TYH0</accession>
<dbReference type="AlphaFoldDB" id="A0AAU1TYH0"/>
<reference evidence="1" key="1">
    <citation type="submission" date="2022-10" db="EMBL/GenBank/DDBJ databases">
        <title>The complete genomes of actinobacterial strains from the NBC collection.</title>
        <authorList>
            <person name="Joergensen T.S."/>
            <person name="Alvarez Arevalo M."/>
            <person name="Sterndorff E.B."/>
            <person name="Faurdal D."/>
            <person name="Vuksanovic O."/>
            <person name="Mourched A.-S."/>
            <person name="Charusanti P."/>
            <person name="Shaw S."/>
            <person name="Blin K."/>
            <person name="Weber T."/>
        </authorList>
    </citation>
    <scope>NUCLEOTIDE SEQUENCE</scope>
    <source>
        <strain evidence="1">NBC_00119</strain>
    </source>
</reference>
<name>A0AAU1TYH0_9ACTN</name>
<evidence type="ECO:0000313" key="1">
    <source>
        <dbReference type="EMBL" id="WTS09800.1"/>
    </source>
</evidence>
<dbReference type="EMBL" id="CP108195">
    <property type="protein sequence ID" value="WTS09800.1"/>
    <property type="molecule type" value="Genomic_DNA"/>
</dbReference>
<sequence length="48" mass="5166">MHWAKLTPEAFKGMLRLDAASHRGVDARQALKHATGAVPSKSDLRPAA</sequence>
<organism evidence="1">
    <name type="scientific">Streptomyces sp. NBC_00119</name>
    <dbReference type="NCBI Taxonomy" id="2975659"/>
    <lineage>
        <taxon>Bacteria</taxon>
        <taxon>Bacillati</taxon>
        <taxon>Actinomycetota</taxon>
        <taxon>Actinomycetes</taxon>
        <taxon>Kitasatosporales</taxon>
        <taxon>Streptomycetaceae</taxon>
        <taxon>Streptomyces</taxon>
    </lineage>
</organism>